<sequence>MGFLGGAIKITGKVVGKTAEFSIRTVGKTISIGVKCAHKPKIAEKSDKVSKGLGKVMCKTAELSGNELGIAMDKVVEYGSKAGGSIGKYIAETKGADEDQIKRAKIIGNIIGGGAVGLCLGDLVGTALTGISASSALHGLVAAKIAVAGGIDGAKNKK</sequence>
<comment type="caution">
    <text evidence="1">The sequence shown here is derived from an EMBL/GenBank/DDBJ whole genome shotgun (WGS) entry which is preliminary data.</text>
</comment>
<accession>A0ABS4KR16</accession>
<organism evidence="1 2">
    <name type="scientific">Clostridium algifaecis</name>
    <dbReference type="NCBI Taxonomy" id="1472040"/>
    <lineage>
        <taxon>Bacteria</taxon>
        <taxon>Bacillati</taxon>
        <taxon>Bacillota</taxon>
        <taxon>Clostridia</taxon>
        <taxon>Eubacteriales</taxon>
        <taxon>Clostridiaceae</taxon>
        <taxon>Clostridium</taxon>
    </lineage>
</organism>
<dbReference type="EMBL" id="JAGGLM010000005">
    <property type="protein sequence ID" value="MBP2032492.1"/>
    <property type="molecule type" value="Genomic_DNA"/>
</dbReference>
<gene>
    <name evidence="1" type="ORF">J2Z42_001164</name>
</gene>
<dbReference type="RefSeq" id="WP_209701685.1">
    <property type="nucleotide sequence ID" value="NZ_JAGGLM010000005.1"/>
</dbReference>
<reference evidence="1 2" key="1">
    <citation type="submission" date="2021-03" db="EMBL/GenBank/DDBJ databases">
        <title>Genomic Encyclopedia of Type Strains, Phase IV (KMG-IV): sequencing the most valuable type-strain genomes for metagenomic binning, comparative biology and taxonomic classification.</title>
        <authorList>
            <person name="Goeker M."/>
        </authorList>
    </citation>
    <scope>NUCLEOTIDE SEQUENCE [LARGE SCALE GENOMIC DNA]</scope>
    <source>
        <strain evidence="1 2">DSM 28783</strain>
    </source>
</reference>
<proteinExistence type="predicted"/>
<name>A0ABS4KR16_9CLOT</name>
<dbReference type="Proteomes" id="UP001519307">
    <property type="component" value="Unassembled WGS sequence"/>
</dbReference>
<keyword evidence="2" id="KW-1185">Reference proteome</keyword>
<evidence type="ECO:0000313" key="2">
    <source>
        <dbReference type="Proteomes" id="UP001519307"/>
    </source>
</evidence>
<evidence type="ECO:0000313" key="1">
    <source>
        <dbReference type="EMBL" id="MBP2032492.1"/>
    </source>
</evidence>
<protein>
    <submittedName>
        <fullName evidence="1">Uncharacterized protein</fullName>
    </submittedName>
</protein>